<proteinExistence type="predicted"/>
<feature type="transmembrane region" description="Helical" evidence="1">
    <location>
        <begin position="139"/>
        <end position="161"/>
    </location>
</feature>
<gene>
    <name evidence="2" type="ORF">IFO66_04470</name>
</gene>
<dbReference type="EMBL" id="JACYTN010000002">
    <property type="protein sequence ID" value="MBD8497553.1"/>
    <property type="molecule type" value="Genomic_DNA"/>
</dbReference>
<evidence type="ECO:0000256" key="1">
    <source>
        <dbReference type="SAM" id="Phobius"/>
    </source>
</evidence>
<feature type="transmembrane region" description="Helical" evidence="1">
    <location>
        <begin position="58"/>
        <end position="76"/>
    </location>
</feature>
<feature type="transmembrane region" description="Helical" evidence="1">
    <location>
        <begin position="259"/>
        <end position="281"/>
    </location>
</feature>
<reference evidence="2 3" key="1">
    <citation type="submission" date="2020-09" db="EMBL/GenBank/DDBJ databases">
        <title>Paenibacillus sp. CAU 1523 isolated from sand of Haeundae Beach.</title>
        <authorList>
            <person name="Kim W."/>
        </authorList>
    </citation>
    <scope>NUCLEOTIDE SEQUENCE [LARGE SCALE GENOMIC DNA]</scope>
    <source>
        <strain evidence="2 3">CAU 1523</strain>
    </source>
</reference>
<dbReference type="RefSeq" id="WP_192023971.1">
    <property type="nucleotide sequence ID" value="NZ_JACYTN010000002.1"/>
</dbReference>
<keyword evidence="3" id="KW-1185">Reference proteome</keyword>
<comment type="caution">
    <text evidence="2">The sequence shown here is derived from an EMBL/GenBank/DDBJ whole genome shotgun (WGS) entry which is preliminary data.</text>
</comment>
<protein>
    <recommendedName>
        <fullName evidence="4">ABC transporter permease</fullName>
    </recommendedName>
</protein>
<name>A0ABR9ATX1_9BACL</name>
<sequence length="721" mass="83749">MWWKMWIRQFQYECKVMLDRPLWLLIPVIFGVWMYQTLSVGTHPVSEDLYYYLDDYNKLQHVLTLSISVILGILLIRRDMIQPSYEWMSALPISRIGIWSAKWLVGMIYMTLFILFPFGVYVFLSLAKEVPADALWRTLTLFIPLYVLSYALSLTIGMALAAWIRNRIVYFIGLCGWMFGTYFNDIVLVEILQLNPLKLFHLTQFLSGGFHYHELWATPWLMDETLRYGLFATAFIVTLSVCGIVLLQSQQPGRTVKIWKMAFVGSVALLLLSAVPYGMMWGERLAWSEKFAQSARIFEQVNDFYPEQMMKLEETNVQVTRQNDRALKLDASLTGTFAKEGHSVIPFTLDVPFYVEDVKVNGKSVNFERTGQFILVTNSEGVWKKGEQATISFHYMIEGVVRSYSEGNEVISHSAVKDGMNFKHKVAWYPLINQSSLYGSDGSLQRSSSDRSSARHHMRLTLVGFDEFVYTNISELPSSQQNSNNDIQVRQYESMNARGIDLWSGPFLEVNIPQSEVTLLTTPSNKQEAERFASRLGKALAYYRQWLPVYEHIEQIIYMQQEDLASASYTGEVVGNSYYIRQSKHGNLDDYQLPLVLEGILFGEPSKSMSYYKVDLSESLVMELRLMLLEMYRMEVDSQMKFPMRERHHTVKKFTTAYMEGKSEQLKKLLRYYYETNNRLYIDIHAVDDFYNKELPVPEGLYPVITEQSFHEKWTKVMGHE</sequence>
<feature type="transmembrane region" description="Helical" evidence="1">
    <location>
        <begin position="103"/>
        <end position="127"/>
    </location>
</feature>
<keyword evidence="1" id="KW-1133">Transmembrane helix</keyword>
<feature type="transmembrane region" description="Helical" evidence="1">
    <location>
        <begin position="228"/>
        <end position="247"/>
    </location>
</feature>
<keyword evidence="1" id="KW-0472">Membrane</keyword>
<evidence type="ECO:0000313" key="3">
    <source>
        <dbReference type="Proteomes" id="UP000634529"/>
    </source>
</evidence>
<evidence type="ECO:0000313" key="2">
    <source>
        <dbReference type="EMBL" id="MBD8497553.1"/>
    </source>
</evidence>
<accession>A0ABR9ATX1</accession>
<evidence type="ECO:0008006" key="4">
    <source>
        <dbReference type="Google" id="ProtNLM"/>
    </source>
</evidence>
<organism evidence="2 3">
    <name type="scientific">Paenibacillus arenosi</name>
    <dbReference type="NCBI Taxonomy" id="2774142"/>
    <lineage>
        <taxon>Bacteria</taxon>
        <taxon>Bacillati</taxon>
        <taxon>Bacillota</taxon>
        <taxon>Bacilli</taxon>
        <taxon>Bacillales</taxon>
        <taxon>Paenibacillaceae</taxon>
        <taxon>Paenibacillus</taxon>
    </lineage>
</organism>
<dbReference type="Proteomes" id="UP000634529">
    <property type="component" value="Unassembled WGS sequence"/>
</dbReference>
<feature type="transmembrane region" description="Helical" evidence="1">
    <location>
        <begin position="168"/>
        <end position="192"/>
    </location>
</feature>
<feature type="transmembrane region" description="Helical" evidence="1">
    <location>
        <begin position="21"/>
        <end position="38"/>
    </location>
</feature>
<keyword evidence="1" id="KW-0812">Transmembrane</keyword>